<keyword evidence="2" id="KW-0677">Repeat</keyword>
<dbReference type="PIRSF" id="PIRSF037037">
    <property type="entry name" value="Kelch-like_protein_gigaxonin"/>
    <property type="match status" value="1"/>
</dbReference>
<keyword evidence="5" id="KW-1185">Reference proteome</keyword>
<dbReference type="InterPro" id="IPR011705">
    <property type="entry name" value="BACK"/>
</dbReference>
<keyword evidence="1" id="KW-0880">Kelch repeat</keyword>
<reference evidence="4 5" key="1">
    <citation type="submission" date="2024-02" db="EMBL/GenBank/DDBJ databases">
        <authorList>
            <person name="Daric V."/>
            <person name="Darras S."/>
        </authorList>
    </citation>
    <scope>NUCLEOTIDE SEQUENCE [LARGE SCALE GENOMIC DNA]</scope>
</reference>
<evidence type="ECO:0000313" key="5">
    <source>
        <dbReference type="Proteomes" id="UP001642483"/>
    </source>
</evidence>
<accession>A0ABP0F439</accession>
<evidence type="ECO:0000313" key="4">
    <source>
        <dbReference type="EMBL" id="CAK8674483.1"/>
    </source>
</evidence>
<dbReference type="InterPro" id="IPR011333">
    <property type="entry name" value="SKP1/BTB/POZ_sf"/>
</dbReference>
<dbReference type="Proteomes" id="UP001642483">
    <property type="component" value="Unassembled WGS sequence"/>
</dbReference>
<dbReference type="PANTHER" id="PTHR24412">
    <property type="entry name" value="KELCH PROTEIN"/>
    <property type="match status" value="1"/>
</dbReference>
<feature type="domain" description="BTB" evidence="3">
    <location>
        <begin position="23"/>
        <end position="90"/>
    </location>
</feature>
<dbReference type="InterPro" id="IPR017096">
    <property type="entry name" value="BTB-kelch_protein"/>
</dbReference>
<evidence type="ECO:0000256" key="2">
    <source>
        <dbReference type="ARBA" id="ARBA00022737"/>
    </source>
</evidence>
<dbReference type="SUPFAM" id="SSF117281">
    <property type="entry name" value="Kelch motif"/>
    <property type="match status" value="2"/>
</dbReference>
<dbReference type="EMBL" id="CAWYQH010000013">
    <property type="protein sequence ID" value="CAK8674483.1"/>
    <property type="molecule type" value="Genomic_DNA"/>
</dbReference>
<dbReference type="Gene3D" id="2.120.10.80">
    <property type="entry name" value="Kelch-type beta propeller"/>
    <property type="match status" value="1"/>
</dbReference>
<protein>
    <recommendedName>
        <fullName evidence="3">BTB domain-containing protein</fullName>
    </recommendedName>
</protein>
<comment type="caution">
    <text evidence="4">The sequence shown here is derived from an EMBL/GenBank/DDBJ whole genome shotgun (WGS) entry which is preliminary data.</text>
</comment>
<dbReference type="InterPro" id="IPR006652">
    <property type="entry name" value="Kelch_1"/>
</dbReference>
<evidence type="ECO:0000259" key="3">
    <source>
        <dbReference type="PROSITE" id="PS50097"/>
    </source>
</evidence>
<dbReference type="CDD" id="cd18186">
    <property type="entry name" value="BTB_POZ_ZBTB_KLHL-like"/>
    <property type="match status" value="1"/>
</dbReference>
<dbReference type="Gene3D" id="1.25.40.420">
    <property type="match status" value="1"/>
</dbReference>
<organism evidence="4 5">
    <name type="scientific">Clavelina lepadiformis</name>
    <name type="common">Light-bulb sea squirt</name>
    <name type="synonym">Ascidia lepadiformis</name>
    <dbReference type="NCBI Taxonomy" id="159417"/>
    <lineage>
        <taxon>Eukaryota</taxon>
        <taxon>Metazoa</taxon>
        <taxon>Chordata</taxon>
        <taxon>Tunicata</taxon>
        <taxon>Ascidiacea</taxon>
        <taxon>Aplousobranchia</taxon>
        <taxon>Clavelinidae</taxon>
        <taxon>Clavelina</taxon>
    </lineage>
</organism>
<sequence>MDNKANFILNGLDADRKTCHEYCDFTIICEGKTFQAHKCVLAIASEYFKTLFTSTFPGVSNNKADIDGVDADMMQLILDSIYTNDVIISRSNVHDLLAAADYFQMRLIKSECGRFLKENMSLRLFEKDWSVARCYSLNLECFEPFLRLNFNDILEDDNILYLSFDDFKALMDMKNLGKALPVKLGKCIMAWVKHDTVERQKYFKNLFLLVDVQQLTSDILGKMSRDELFVSEPHSLALLQDAMQMFSTSETQLSPRVVVTKKVAYRNPTRYETKVRVYDVGKKEWTILPSLPHNIRDTSVLIKEDVIYAFGGIAEYSGKSLSQVACLELTRPYLKWASAAFYMMLGRRNCGCTVFDDSLWVAGGLLHDTRWVTSVEFFQFSGKRWQHAPPMNQAREGCGLVGHRNRLYAIGGSPKPTKALKTVECLVGETWQIQAPMNEERCRFPAVVFRDRIYAIGGETLGKLGAFDLESLKRGLTFHSTPINTVEAYDPTSDCWCFVASMNKARSGHSACVWGGKIYVVDGLDESVERYDPERDEWNELPLGNKL</sequence>
<name>A0ABP0F439_CLALP</name>
<dbReference type="Pfam" id="PF07707">
    <property type="entry name" value="BACK"/>
    <property type="match status" value="1"/>
</dbReference>
<evidence type="ECO:0000256" key="1">
    <source>
        <dbReference type="ARBA" id="ARBA00022441"/>
    </source>
</evidence>
<dbReference type="InterPro" id="IPR000210">
    <property type="entry name" value="BTB/POZ_dom"/>
</dbReference>
<dbReference type="SUPFAM" id="SSF54695">
    <property type="entry name" value="POZ domain"/>
    <property type="match status" value="1"/>
</dbReference>
<dbReference type="SMART" id="SM00225">
    <property type="entry name" value="BTB"/>
    <property type="match status" value="1"/>
</dbReference>
<dbReference type="PANTHER" id="PTHR24412:SF489">
    <property type="entry name" value="RING FINGER DOMAIN AND KELCH REPEAT-CONTAINING PROTEIN DDB_G0271372"/>
    <property type="match status" value="1"/>
</dbReference>
<gene>
    <name evidence="4" type="ORF">CVLEPA_LOCUS4179</name>
</gene>
<dbReference type="Gene3D" id="3.30.710.10">
    <property type="entry name" value="Potassium Channel Kv1.1, Chain A"/>
    <property type="match status" value="1"/>
</dbReference>
<dbReference type="Pfam" id="PF00651">
    <property type="entry name" value="BTB"/>
    <property type="match status" value="1"/>
</dbReference>
<dbReference type="Pfam" id="PF01344">
    <property type="entry name" value="Kelch_1"/>
    <property type="match status" value="3"/>
</dbReference>
<dbReference type="PROSITE" id="PS50097">
    <property type="entry name" value="BTB"/>
    <property type="match status" value="1"/>
</dbReference>
<dbReference type="SMART" id="SM00612">
    <property type="entry name" value="Kelch"/>
    <property type="match status" value="5"/>
</dbReference>
<proteinExistence type="predicted"/>
<dbReference type="InterPro" id="IPR015915">
    <property type="entry name" value="Kelch-typ_b-propeller"/>
</dbReference>